<dbReference type="CDD" id="cd23659">
    <property type="entry name" value="USP_At3g01520-like"/>
    <property type="match status" value="1"/>
</dbReference>
<evidence type="ECO:0000313" key="3">
    <source>
        <dbReference type="EMBL" id="GIE54134.1"/>
    </source>
</evidence>
<feature type="domain" description="UspA" evidence="2">
    <location>
        <begin position="17"/>
        <end position="150"/>
    </location>
</feature>
<reference evidence="3" key="1">
    <citation type="submission" date="2021-01" db="EMBL/GenBank/DDBJ databases">
        <title>Whole genome shotgun sequence of Actinoplanes nipponensis NBRC 14063.</title>
        <authorList>
            <person name="Komaki H."/>
            <person name="Tamura T."/>
        </authorList>
    </citation>
    <scope>NUCLEOTIDE SEQUENCE</scope>
    <source>
        <strain evidence="3">NBRC 14063</strain>
    </source>
</reference>
<evidence type="ECO:0000259" key="2">
    <source>
        <dbReference type="Pfam" id="PF00582"/>
    </source>
</evidence>
<dbReference type="Proteomes" id="UP000647172">
    <property type="component" value="Unassembled WGS sequence"/>
</dbReference>
<dbReference type="InterPro" id="IPR014729">
    <property type="entry name" value="Rossmann-like_a/b/a_fold"/>
</dbReference>
<dbReference type="PRINTS" id="PR01438">
    <property type="entry name" value="UNVRSLSTRESS"/>
</dbReference>
<dbReference type="RefSeq" id="WP_203776669.1">
    <property type="nucleotide sequence ID" value="NZ_BOMQ01000095.1"/>
</dbReference>
<proteinExistence type="inferred from homology"/>
<evidence type="ECO:0000256" key="1">
    <source>
        <dbReference type="ARBA" id="ARBA00008791"/>
    </source>
</evidence>
<sequence>MAQREGPNNSDVRDTDIVVGVDGSPSSQAALRWALGQARRAGARVQAVTTWEFPAYYGMGMVFPYEDLSGTAGKTLSQSVQEALTAVDADVPVLETVVAGHPAQVLIDMSAHAALLVVGSRGHGAFTGTLLGSISQHCVHHARCPVVVVRGKV</sequence>
<dbReference type="EMBL" id="BOMQ01000095">
    <property type="protein sequence ID" value="GIE54134.1"/>
    <property type="molecule type" value="Genomic_DNA"/>
</dbReference>
<dbReference type="AlphaFoldDB" id="A0A919JN75"/>
<dbReference type="InterPro" id="IPR006015">
    <property type="entry name" value="Universal_stress_UspA"/>
</dbReference>
<accession>A0A919JN75</accession>
<comment type="caution">
    <text evidence="3">The sequence shown here is derived from an EMBL/GenBank/DDBJ whole genome shotgun (WGS) entry which is preliminary data.</text>
</comment>
<dbReference type="Pfam" id="PF00582">
    <property type="entry name" value="Usp"/>
    <property type="match status" value="1"/>
</dbReference>
<name>A0A919JN75_9ACTN</name>
<dbReference type="InterPro" id="IPR006016">
    <property type="entry name" value="UspA"/>
</dbReference>
<dbReference type="Gene3D" id="3.40.50.620">
    <property type="entry name" value="HUPs"/>
    <property type="match status" value="1"/>
</dbReference>
<organism evidence="3 4">
    <name type="scientific">Actinoplanes nipponensis</name>
    <dbReference type="NCBI Taxonomy" id="135950"/>
    <lineage>
        <taxon>Bacteria</taxon>
        <taxon>Bacillati</taxon>
        <taxon>Actinomycetota</taxon>
        <taxon>Actinomycetes</taxon>
        <taxon>Micromonosporales</taxon>
        <taxon>Micromonosporaceae</taxon>
        <taxon>Actinoplanes</taxon>
    </lineage>
</organism>
<protein>
    <submittedName>
        <fullName evidence="3">Universal stress protein</fullName>
    </submittedName>
</protein>
<gene>
    <name evidence="3" type="ORF">Ani05nite_76680</name>
</gene>
<evidence type="ECO:0000313" key="4">
    <source>
        <dbReference type="Proteomes" id="UP000647172"/>
    </source>
</evidence>
<keyword evidence="4" id="KW-1185">Reference proteome</keyword>
<dbReference type="PANTHER" id="PTHR31964:SF113">
    <property type="entry name" value="USPA DOMAIN-CONTAINING PROTEIN"/>
    <property type="match status" value="1"/>
</dbReference>
<dbReference type="PANTHER" id="PTHR31964">
    <property type="entry name" value="ADENINE NUCLEOTIDE ALPHA HYDROLASES-LIKE SUPERFAMILY PROTEIN"/>
    <property type="match status" value="1"/>
</dbReference>
<comment type="similarity">
    <text evidence="1">Belongs to the universal stress protein A family.</text>
</comment>
<dbReference type="SUPFAM" id="SSF52402">
    <property type="entry name" value="Adenine nucleotide alpha hydrolases-like"/>
    <property type="match status" value="1"/>
</dbReference>